<dbReference type="PANTHER" id="PTHR45657">
    <property type="entry name" value="CRAL-TRIO DOMAIN-CONTAINING PROTEIN YKL091C-RELATED"/>
    <property type="match status" value="1"/>
</dbReference>
<feature type="domain" description="CRAL-TRIO" evidence="1">
    <location>
        <begin position="92"/>
        <end position="265"/>
    </location>
</feature>
<dbReference type="InterPro" id="IPR051026">
    <property type="entry name" value="PI/PC_transfer"/>
</dbReference>
<dbReference type="SUPFAM" id="SSF46938">
    <property type="entry name" value="CRAL/TRIO N-terminal domain"/>
    <property type="match status" value="1"/>
</dbReference>
<sequence>MSMAKSMENLSGRSGHLTAEQSATLEQLKSILVAEEGGKYYNQDLHSDHQLLRFLRARKFDIPASKKMWIDCQIWRKEFGADDILETFEFPEYMQAMKFYPRFYHQTDKIGRPVYIESLGALDLQKLMSSTTEERMQRNHVHEYERLIRYRLAACALKAGRHLEQSLVILDLKGIALSTFSSVYGIVKSVTAIAQDYYPEMLGKMFVINAPMLFTGVWSLVKPLLDEATVNKINILGSNYTDKLFECVDADKLPAFFGGKCKCAGGCENSDIGPWCDGSVEGYPNEKFERQAIKYGALDVYRHVKK</sequence>
<protein>
    <recommendedName>
        <fullName evidence="1">CRAL-TRIO domain-containing protein</fullName>
    </recommendedName>
</protein>
<dbReference type="STRING" id="246404.A0A507FF92"/>
<proteinExistence type="predicted"/>
<dbReference type="SUPFAM" id="SSF52087">
    <property type="entry name" value="CRAL/TRIO domain"/>
    <property type="match status" value="1"/>
</dbReference>
<dbReference type="Proteomes" id="UP000320333">
    <property type="component" value="Unassembled WGS sequence"/>
</dbReference>
<dbReference type="AlphaFoldDB" id="A0A507FF92"/>
<dbReference type="InterPro" id="IPR036865">
    <property type="entry name" value="CRAL-TRIO_dom_sf"/>
</dbReference>
<evidence type="ECO:0000313" key="2">
    <source>
        <dbReference type="EMBL" id="TPX74904.1"/>
    </source>
</evidence>
<evidence type="ECO:0000313" key="3">
    <source>
        <dbReference type="Proteomes" id="UP000320333"/>
    </source>
</evidence>
<dbReference type="Pfam" id="PF00650">
    <property type="entry name" value="CRAL_TRIO"/>
    <property type="match status" value="1"/>
</dbReference>
<evidence type="ECO:0000259" key="1">
    <source>
        <dbReference type="PROSITE" id="PS50191"/>
    </source>
</evidence>
<organism evidence="2 3">
    <name type="scientific">Chytriomyces confervae</name>
    <dbReference type="NCBI Taxonomy" id="246404"/>
    <lineage>
        <taxon>Eukaryota</taxon>
        <taxon>Fungi</taxon>
        <taxon>Fungi incertae sedis</taxon>
        <taxon>Chytridiomycota</taxon>
        <taxon>Chytridiomycota incertae sedis</taxon>
        <taxon>Chytridiomycetes</taxon>
        <taxon>Chytridiales</taxon>
        <taxon>Chytriomycetaceae</taxon>
        <taxon>Chytriomyces</taxon>
    </lineage>
</organism>
<reference evidence="2 3" key="1">
    <citation type="journal article" date="2019" name="Sci. Rep.">
        <title>Comparative genomics of chytrid fungi reveal insights into the obligate biotrophic and pathogenic lifestyle of Synchytrium endobioticum.</title>
        <authorList>
            <person name="van de Vossenberg B.T.L.H."/>
            <person name="Warris S."/>
            <person name="Nguyen H.D.T."/>
            <person name="van Gent-Pelzer M.P.E."/>
            <person name="Joly D.L."/>
            <person name="van de Geest H.C."/>
            <person name="Bonants P.J.M."/>
            <person name="Smith D.S."/>
            <person name="Levesque C.A."/>
            <person name="van der Lee T.A.J."/>
        </authorList>
    </citation>
    <scope>NUCLEOTIDE SEQUENCE [LARGE SCALE GENOMIC DNA]</scope>
    <source>
        <strain evidence="2 3">CBS 675.73</strain>
    </source>
</reference>
<dbReference type="InterPro" id="IPR011074">
    <property type="entry name" value="CRAL/TRIO_N_dom"/>
</dbReference>
<gene>
    <name evidence="2" type="ORF">CcCBS67573_g03832</name>
</gene>
<dbReference type="InterPro" id="IPR001251">
    <property type="entry name" value="CRAL-TRIO_dom"/>
</dbReference>
<dbReference type="InterPro" id="IPR036273">
    <property type="entry name" value="CRAL/TRIO_N_dom_sf"/>
</dbReference>
<dbReference type="PROSITE" id="PS50191">
    <property type="entry name" value="CRAL_TRIO"/>
    <property type="match status" value="1"/>
</dbReference>
<keyword evidence="3" id="KW-1185">Reference proteome</keyword>
<dbReference type="SMART" id="SM00516">
    <property type="entry name" value="SEC14"/>
    <property type="match status" value="1"/>
</dbReference>
<dbReference type="EMBL" id="QEAP01000103">
    <property type="protein sequence ID" value="TPX74904.1"/>
    <property type="molecule type" value="Genomic_DNA"/>
</dbReference>
<dbReference type="Pfam" id="PF03765">
    <property type="entry name" value="CRAL_TRIO_N"/>
    <property type="match status" value="1"/>
</dbReference>
<dbReference type="SMART" id="SM01100">
    <property type="entry name" value="CRAL_TRIO_N"/>
    <property type="match status" value="1"/>
</dbReference>
<dbReference type="PANTHER" id="PTHR45657:SF1">
    <property type="entry name" value="CRAL-TRIO DOMAIN-CONTAINING PROTEIN YKL091C-RELATED"/>
    <property type="match status" value="1"/>
</dbReference>
<dbReference type="OrthoDB" id="1434354at2759"/>
<comment type="caution">
    <text evidence="2">The sequence shown here is derived from an EMBL/GenBank/DDBJ whole genome shotgun (WGS) entry which is preliminary data.</text>
</comment>
<dbReference type="CDD" id="cd00170">
    <property type="entry name" value="SEC14"/>
    <property type="match status" value="1"/>
</dbReference>
<dbReference type="Gene3D" id="3.40.525.10">
    <property type="entry name" value="CRAL-TRIO lipid binding domain"/>
    <property type="match status" value="1"/>
</dbReference>
<dbReference type="PRINTS" id="PR00180">
    <property type="entry name" value="CRETINALDHBP"/>
</dbReference>
<accession>A0A507FF92</accession>
<name>A0A507FF92_9FUNG</name>
<dbReference type="Gene3D" id="1.10.8.20">
    <property type="entry name" value="N-terminal domain of phosphatidylinositol transfer protein sec14p"/>
    <property type="match status" value="1"/>
</dbReference>